<dbReference type="AlphaFoldDB" id="A0A0F8W683"/>
<comment type="caution">
    <text evidence="1">The sequence shown here is derived from an EMBL/GenBank/DDBJ whole genome shotgun (WGS) entry which is preliminary data.</text>
</comment>
<feature type="non-terminal residue" evidence="1">
    <location>
        <position position="1"/>
    </location>
</feature>
<evidence type="ECO:0000313" key="1">
    <source>
        <dbReference type="EMBL" id="KKK52202.1"/>
    </source>
</evidence>
<accession>A0A0F8W683</accession>
<dbReference type="EMBL" id="LAZR01067141">
    <property type="protein sequence ID" value="KKK52202.1"/>
    <property type="molecule type" value="Genomic_DNA"/>
</dbReference>
<protein>
    <submittedName>
        <fullName evidence="1">Uncharacterized protein</fullName>
    </submittedName>
</protein>
<sequence>IVVLEIPKSLVTFTFKAVSTDSVITTGTSEIFWNKVANPWASDSVRIADTNGQVVVEFELGVEYEISAKATASLEDVWITEYTAFVVDGVHKEQRALRDTISPLTFDSVAHSVSVYKFLANSSGNFYWLRTYMSRQQDDGNSNIGTRRFGDDDLNVPIWWRLQYVRPTYSTYIINYLPPDSTLLAWTDELIAEFKTIPYVGLQLYHYEGEERPNVPHIEIRRDPSFPAMGANSTSVNDETHEIISGNVIVPDDVGQHTFNIEFFQAVGDVNDMGGRDPDIREITPPYFFE</sequence>
<gene>
    <name evidence="1" type="ORF">LCGC14_3107290</name>
</gene>
<name>A0A0F8W683_9ZZZZ</name>
<organism evidence="1">
    <name type="scientific">marine sediment metagenome</name>
    <dbReference type="NCBI Taxonomy" id="412755"/>
    <lineage>
        <taxon>unclassified sequences</taxon>
        <taxon>metagenomes</taxon>
        <taxon>ecological metagenomes</taxon>
    </lineage>
</organism>
<proteinExistence type="predicted"/>
<reference evidence="1" key="1">
    <citation type="journal article" date="2015" name="Nature">
        <title>Complex archaea that bridge the gap between prokaryotes and eukaryotes.</title>
        <authorList>
            <person name="Spang A."/>
            <person name="Saw J.H."/>
            <person name="Jorgensen S.L."/>
            <person name="Zaremba-Niedzwiedzka K."/>
            <person name="Martijn J."/>
            <person name="Lind A.E."/>
            <person name="van Eijk R."/>
            <person name="Schleper C."/>
            <person name="Guy L."/>
            <person name="Ettema T.J."/>
        </authorList>
    </citation>
    <scope>NUCLEOTIDE SEQUENCE</scope>
</reference>